<evidence type="ECO:0000256" key="5">
    <source>
        <dbReference type="ARBA" id="ARBA00004300"/>
    </source>
</evidence>
<sequence length="914" mass="99737">MDGYCMFNHVAVAARYAQQKHDIQRVLIVDWDVHHGQGTQFTFDQDPSVLYFSIHRYEQGRFWPHLKASDWSTTGFGQGQGYTINVPWNQDIRIMPLCLQVGMRDADYIAAFLHVLLPVALEFQPQLVLVAAGFDALQGDPKGEMAATPAGFAQLTHLLMGLAGGKLILSLEGGYNLRSLAEGVSASLHTLLGDPCPMLEFPGAPCRSAQTSVSCALEALEPFWEVLVRSAETPEEEDTVEEEDVEEKEEEGLWQPPELPILTWPVLQARTGLVYDQQMMDHHSMWDSHHPEMPQRIQRIMRRLEELGLARRCLALPARPATDAELLTCHSAEYMERLRATEKMKTRELHRESANYDSIYICPSTFACAQLATGAVCRLVEAVLAGEVLNGIAVVRPPGHHAERDAACGFCFFNSVAVAARHAQAISGHALRILIVDWDVHHGNGTQHIFEEDPSVLYISLHRYDHGTFFPMGDEGASSQVGQAAGTGFTVNVAWNGSRMGDTDYLAAWHRLVLPIAYEFNPELVLVSAGFDAARGDPLGGCQVSPEGYAHLTHLLMGLANGRIILILEGGYNLTSISESMAACTRSLLGDPLPMLTLLRPPLSGALASITETIQVHRRYWRSLRVMKVEDKEGPSSSELITKKSPQPAHPGSAKGLTMPEGNILDAGLGKATSASSVKESASETAVVKLTQDQSSEAAIGGATLDQTTSEEATGGAEPIQNPPASCPVNQTPPTSPVQGATTQEQSPSKLIGNLRTLELDSEPQEPPEEKGLLGEAAGGQNTDESVLTQVFGDHADTDQVMFYAVTPLPWCPHLVAVCPTPEAGLSVTQPCQDCGTHQENWVCLSCYQVYCGRYVNGHMLQHHEGSGHPLVLSYADLSAWCYCCQAYVHHEALLAMKNIAYQNKFGEDLPHSH</sequence>
<dbReference type="PANTHER" id="PTHR10625:SF21">
    <property type="entry name" value="HISTONE DEACETYLASE 6"/>
    <property type="match status" value="1"/>
</dbReference>
<evidence type="ECO:0000256" key="16">
    <source>
        <dbReference type="ARBA" id="ARBA00022737"/>
    </source>
</evidence>
<dbReference type="InterPro" id="IPR013083">
    <property type="entry name" value="Znf_RING/FYVE/PHD"/>
</dbReference>
<keyword evidence="15" id="KW-0479">Metal-binding</keyword>
<evidence type="ECO:0000256" key="26">
    <source>
        <dbReference type="ARBA" id="ARBA00023212"/>
    </source>
</evidence>
<evidence type="ECO:0000256" key="28">
    <source>
        <dbReference type="ARBA" id="ARBA00023273"/>
    </source>
</evidence>
<keyword evidence="10" id="KW-0488">Methylation</keyword>
<comment type="similarity">
    <text evidence="9">Belongs to the histone deacetylase family. HD type 2 subfamily.</text>
</comment>
<evidence type="ECO:0000256" key="1">
    <source>
        <dbReference type="ARBA" id="ARBA00001947"/>
    </source>
</evidence>
<comment type="catalytic activity">
    <reaction evidence="29">
        <text>N(6)-acetyl-L-lysyl-[protein] + H2O = L-lysyl-[protein] + acetate</text>
        <dbReference type="Rhea" id="RHEA:58108"/>
        <dbReference type="Rhea" id="RHEA-COMP:9752"/>
        <dbReference type="Rhea" id="RHEA-COMP:10731"/>
        <dbReference type="ChEBI" id="CHEBI:15377"/>
        <dbReference type="ChEBI" id="CHEBI:29969"/>
        <dbReference type="ChEBI" id="CHEBI:30089"/>
        <dbReference type="ChEBI" id="CHEBI:61930"/>
    </reaction>
    <physiologicalReaction direction="left-to-right" evidence="29">
        <dbReference type="Rhea" id="RHEA:58109"/>
    </physiologicalReaction>
</comment>
<evidence type="ECO:0000256" key="8">
    <source>
        <dbReference type="ARBA" id="ARBA00004906"/>
    </source>
</evidence>
<evidence type="ECO:0000256" key="27">
    <source>
        <dbReference type="ARBA" id="ARBA00023242"/>
    </source>
</evidence>
<feature type="compositionally biased region" description="Polar residues" evidence="34">
    <location>
        <begin position="728"/>
        <end position="749"/>
    </location>
</feature>
<dbReference type="GO" id="GO:0032886">
    <property type="term" value="P:regulation of microtubule-based process"/>
    <property type="evidence" value="ECO:0007669"/>
    <property type="project" value="UniProtKB-ARBA"/>
</dbReference>
<evidence type="ECO:0000256" key="23">
    <source>
        <dbReference type="ARBA" id="ARBA00023015"/>
    </source>
</evidence>
<feature type="region of interest" description="Disordered" evidence="34">
    <location>
        <begin position="707"/>
        <end position="750"/>
    </location>
</feature>
<keyword evidence="11" id="KW-0963">Cytoplasm</keyword>
<evidence type="ECO:0000256" key="7">
    <source>
        <dbReference type="ARBA" id="ARBA00004489"/>
    </source>
</evidence>
<keyword evidence="25" id="KW-0009">Actin-binding</keyword>
<evidence type="ECO:0000256" key="30">
    <source>
        <dbReference type="ARBA" id="ARBA00050910"/>
    </source>
</evidence>
<evidence type="ECO:0000256" key="20">
    <source>
        <dbReference type="ARBA" id="ARBA00022833"/>
    </source>
</evidence>
<dbReference type="GO" id="GO:0051129">
    <property type="term" value="P:negative regulation of cellular component organization"/>
    <property type="evidence" value="ECO:0007669"/>
    <property type="project" value="UniProtKB-ARBA"/>
</dbReference>
<keyword evidence="19" id="KW-0378">Hydrolase</keyword>
<comment type="catalytic activity">
    <reaction evidence="30">
        <text>N(6)-acetyl-L-lysyl-[alpha-tubulin] + H2O = L-lysyl-[alpha-tubulin] + acetate</text>
        <dbReference type="Rhea" id="RHEA:21548"/>
        <dbReference type="Rhea" id="RHEA-COMP:11278"/>
        <dbReference type="Rhea" id="RHEA-COMP:11279"/>
        <dbReference type="ChEBI" id="CHEBI:15377"/>
        <dbReference type="ChEBI" id="CHEBI:29969"/>
        <dbReference type="ChEBI" id="CHEBI:30089"/>
        <dbReference type="ChEBI" id="CHEBI:61930"/>
    </reaction>
    <physiologicalReaction direction="left-to-right" evidence="30">
        <dbReference type="Rhea" id="RHEA:21549"/>
    </physiologicalReaction>
</comment>
<evidence type="ECO:0000256" key="22">
    <source>
        <dbReference type="ARBA" id="ARBA00022853"/>
    </source>
</evidence>
<dbReference type="GO" id="GO:0005813">
    <property type="term" value="C:centrosome"/>
    <property type="evidence" value="ECO:0007669"/>
    <property type="project" value="UniProtKB-SubCell"/>
</dbReference>
<dbReference type="Pfam" id="PF02148">
    <property type="entry name" value="zf-UBP"/>
    <property type="match status" value="1"/>
</dbReference>
<dbReference type="GO" id="GO:0043204">
    <property type="term" value="C:perikaryon"/>
    <property type="evidence" value="ECO:0007669"/>
    <property type="project" value="UniProtKB-SubCell"/>
</dbReference>
<dbReference type="GO" id="GO:0006950">
    <property type="term" value="P:response to stress"/>
    <property type="evidence" value="ECO:0007669"/>
    <property type="project" value="UniProtKB-ARBA"/>
</dbReference>
<keyword evidence="37" id="KW-1185">Reference proteome</keyword>
<dbReference type="SUPFAM" id="SSF57850">
    <property type="entry name" value="RING/U-box"/>
    <property type="match status" value="1"/>
</dbReference>
<evidence type="ECO:0000313" key="37">
    <source>
        <dbReference type="Proteomes" id="UP000299084"/>
    </source>
</evidence>
<evidence type="ECO:0000259" key="35">
    <source>
        <dbReference type="PROSITE" id="PS50271"/>
    </source>
</evidence>
<dbReference type="Gene3D" id="3.40.800.20">
    <property type="entry name" value="Histone deacetylase domain"/>
    <property type="match status" value="2"/>
</dbReference>
<evidence type="ECO:0000256" key="6">
    <source>
        <dbReference type="ARBA" id="ARBA00004484"/>
    </source>
</evidence>
<dbReference type="InterPro" id="IPR001607">
    <property type="entry name" value="Znf_UBP"/>
</dbReference>
<dbReference type="AlphaFoldDB" id="A0A5N4C0R8"/>
<dbReference type="GO" id="GO:0040029">
    <property type="term" value="P:epigenetic regulation of gene expression"/>
    <property type="evidence" value="ECO:0007669"/>
    <property type="project" value="TreeGrafter"/>
</dbReference>
<evidence type="ECO:0000256" key="25">
    <source>
        <dbReference type="ARBA" id="ARBA00023203"/>
    </source>
</evidence>
<evidence type="ECO:0000256" key="33">
    <source>
        <dbReference type="PROSITE-ProRule" id="PRU00502"/>
    </source>
</evidence>
<dbReference type="Proteomes" id="UP000299084">
    <property type="component" value="Unassembled WGS sequence"/>
</dbReference>
<dbReference type="PROSITE" id="PS50271">
    <property type="entry name" value="ZF_UBP"/>
    <property type="match status" value="1"/>
</dbReference>
<dbReference type="InterPro" id="IPR037138">
    <property type="entry name" value="His_deacetylse_dom_sf"/>
</dbReference>
<dbReference type="PRINTS" id="PR01270">
    <property type="entry name" value="HDASUPER"/>
</dbReference>
<evidence type="ECO:0000256" key="2">
    <source>
        <dbReference type="ARBA" id="ARBA00004120"/>
    </source>
</evidence>
<dbReference type="SMART" id="SM00290">
    <property type="entry name" value="ZnF_UBP"/>
    <property type="match status" value="1"/>
</dbReference>
<evidence type="ECO:0000256" key="10">
    <source>
        <dbReference type="ARBA" id="ARBA00022481"/>
    </source>
</evidence>
<evidence type="ECO:0000256" key="18">
    <source>
        <dbReference type="ARBA" id="ARBA00022786"/>
    </source>
</evidence>
<feature type="compositionally biased region" description="Acidic residues" evidence="34">
    <location>
        <begin position="233"/>
        <end position="252"/>
    </location>
</feature>
<name>A0A5N4C0R8_CAMDR</name>
<evidence type="ECO:0000256" key="31">
    <source>
        <dbReference type="ARBA" id="ARBA00068733"/>
    </source>
</evidence>
<keyword evidence="26" id="KW-0206">Cytoskeleton</keyword>
<comment type="pathway">
    <text evidence="8">Protein modification; protein ubiquitination.</text>
</comment>
<organism evidence="36 37">
    <name type="scientific">Camelus dromedarius</name>
    <name type="common">Dromedary</name>
    <name type="synonym">Arabian camel</name>
    <dbReference type="NCBI Taxonomy" id="9838"/>
    <lineage>
        <taxon>Eukaryota</taxon>
        <taxon>Metazoa</taxon>
        <taxon>Chordata</taxon>
        <taxon>Craniata</taxon>
        <taxon>Vertebrata</taxon>
        <taxon>Euteleostomi</taxon>
        <taxon>Mammalia</taxon>
        <taxon>Eutheria</taxon>
        <taxon>Laurasiatheria</taxon>
        <taxon>Artiodactyla</taxon>
        <taxon>Tylopoda</taxon>
        <taxon>Camelidae</taxon>
        <taxon>Camelus</taxon>
    </lineage>
</organism>
<evidence type="ECO:0000256" key="13">
    <source>
        <dbReference type="ARBA" id="ARBA00022553"/>
    </source>
</evidence>
<comment type="subcellular location">
    <subcellularLocation>
        <location evidence="7">Cell projection</location>
        <location evidence="7">Axon</location>
    </subcellularLocation>
    <subcellularLocation>
        <location evidence="4">Cell projection</location>
        <location evidence="4">Dendrite</location>
    </subcellularLocation>
    <subcellularLocation>
        <location evidence="2">Cytoplasm</location>
        <location evidence="2">Cytoskeleton</location>
        <location evidence="2">Cilium basal body</location>
    </subcellularLocation>
    <subcellularLocation>
        <location evidence="5">Cytoplasm</location>
        <location evidence="5">Cytoskeleton</location>
        <location evidence="5">Microtubule organizing center</location>
        <location evidence="5">Centrosome</location>
    </subcellularLocation>
    <subcellularLocation>
        <location evidence="3">Nucleus</location>
    </subcellularLocation>
    <subcellularLocation>
        <location evidence="6">Perikaryon</location>
    </subcellularLocation>
</comment>
<keyword evidence="14" id="KW-0808">Transferase</keyword>
<evidence type="ECO:0000256" key="21">
    <source>
        <dbReference type="ARBA" id="ARBA00022843"/>
    </source>
</evidence>
<keyword evidence="21" id="KW-0832">Ubl conjugation</keyword>
<feature type="region of interest" description="Disordered" evidence="34">
    <location>
        <begin position="231"/>
        <end position="254"/>
    </location>
</feature>
<dbReference type="InterPro" id="IPR000286">
    <property type="entry name" value="HDACs"/>
</dbReference>
<dbReference type="GO" id="GO:0030424">
    <property type="term" value="C:axon"/>
    <property type="evidence" value="ECO:0007669"/>
    <property type="project" value="UniProtKB-SubCell"/>
</dbReference>
<evidence type="ECO:0000256" key="15">
    <source>
        <dbReference type="ARBA" id="ARBA00022723"/>
    </source>
</evidence>
<evidence type="ECO:0000313" key="36">
    <source>
        <dbReference type="EMBL" id="KAB1252427.1"/>
    </source>
</evidence>
<dbReference type="InterPro" id="IPR023696">
    <property type="entry name" value="Ureohydrolase_dom_sf"/>
</dbReference>
<dbReference type="Gene3D" id="3.30.40.10">
    <property type="entry name" value="Zinc/RING finger domain, C3HC4 (zinc finger)"/>
    <property type="match status" value="1"/>
</dbReference>
<feature type="region of interest" description="Disordered" evidence="34">
    <location>
        <begin position="761"/>
        <end position="780"/>
    </location>
</feature>
<protein>
    <recommendedName>
        <fullName evidence="31">Protein deacetylase HDAC6</fullName>
    </recommendedName>
    <alternativeName>
        <fullName evidence="32">Tubulin-lysine deacetylase HDAC6</fullName>
    </alternativeName>
</protein>
<keyword evidence="24" id="KW-0804">Transcription</keyword>
<evidence type="ECO:0000256" key="14">
    <source>
        <dbReference type="ARBA" id="ARBA00022679"/>
    </source>
</evidence>
<evidence type="ECO:0000256" key="4">
    <source>
        <dbReference type="ARBA" id="ARBA00004279"/>
    </source>
</evidence>
<dbReference type="GO" id="GO:0051646">
    <property type="term" value="P:mitochondrion localization"/>
    <property type="evidence" value="ECO:0007669"/>
    <property type="project" value="UniProtKB-ARBA"/>
</dbReference>
<evidence type="ECO:0000256" key="32">
    <source>
        <dbReference type="ARBA" id="ARBA00082852"/>
    </source>
</evidence>
<keyword evidence="23" id="KW-0805">Transcription regulation</keyword>
<evidence type="ECO:0000256" key="29">
    <source>
        <dbReference type="ARBA" id="ARBA00049136"/>
    </source>
</evidence>
<dbReference type="EMBL" id="JWIN03000037">
    <property type="protein sequence ID" value="KAB1252427.1"/>
    <property type="molecule type" value="Genomic_DNA"/>
</dbReference>
<feature type="region of interest" description="Disordered" evidence="34">
    <location>
        <begin position="632"/>
        <end position="666"/>
    </location>
</feature>
<keyword evidence="17 33" id="KW-0863">Zinc-finger</keyword>
<evidence type="ECO:0000256" key="12">
    <source>
        <dbReference type="ARBA" id="ARBA00022491"/>
    </source>
</evidence>
<dbReference type="Pfam" id="PF00850">
    <property type="entry name" value="Hist_deacetyl"/>
    <property type="match status" value="2"/>
</dbReference>
<proteinExistence type="inferred from homology"/>
<dbReference type="InterPro" id="IPR023801">
    <property type="entry name" value="His_deacetylse_dom"/>
</dbReference>
<accession>A0A5N4C0R8</accession>
<evidence type="ECO:0000256" key="34">
    <source>
        <dbReference type="SAM" id="MobiDB-lite"/>
    </source>
</evidence>
<dbReference type="GO" id="GO:0004407">
    <property type="term" value="F:histone deacetylase activity"/>
    <property type="evidence" value="ECO:0007669"/>
    <property type="project" value="TreeGrafter"/>
</dbReference>
<comment type="caution">
    <text evidence="36">The sequence shown here is derived from an EMBL/GenBank/DDBJ whole genome shotgun (WGS) entry which is preliminary data.</text>
</comment>
<feature type="domain" description="UBP-type" evidence="35">
    <location>
        <begin position="810"/>
        <end position="908"/>
    </location>
</feature>
<dbReference type="GO" id="GO:0016787">
    <property type="term" value="F:hydrolase activity"/>
    <property type="evidence" value="ECO:0007669"/>
    <property type="project" value="UniProtKB-KW"/>
</dbReference>
<dbReference type="GO" id="GO:0016740">
    <property type="term" value="F:transferase activity"/>
    <property type="evidence" value="ECO:0007669"/>
    <property type="project" value="UniProtKB-KW"/>
</dbReference>
<evidence type="ECO:0000256" key="11">
    <source>
        <dbReference type="ARBA" id="ARBA00022490"/>
    </source>
</evidence>
<keyword evidence="16" id="KW-0677">Repeat</keyword>
<gene>
    <name evidence="36" type="ORF">Cadr_000003381</name>
</gene>
<dbReference type="GO" id="GO:0051130">
    <property type="term" value="P:positive regulation of cellular component organization"/>
    <property type="evidence" value="ECO:0007669"/>
    <property type="project" value="UniProtKB-ARBA"/>
</dbReference>
<dbReference type="PANTHER" id="PTHR10625">
    <property type="entry name" value="HISTONE DEACETYLASE HDAC1-RELATED"/>
    <property type="match status" value="1"/>
</dbReference>
<dbReference type="GO" id="GO:0003779">
    <property type="term" value="F:actin binding"/>
    <property type="evidence" value="ECO:0007669"/>
    <property type="project" value="UniProtKB-KW"/>
</dbReference>
<evidence type="ECO:0000256" key="24">
    <source>
        <dbReference type="ARBA" id="ARBA00023163"/>
    </source>
</evidence>
<dbReference type="GO" id="GO:0030425">
    <property type="term" value="C:dendrite"/>
    <property type="evidence" value="ECO:0007669"/>
    <property type="project" value="UniProtKB-SubCell"/>
</dbReference>
<keyword evidence="28" id="KW-0966">Cell projection</keyword>
<keyword evidence="27" id="KW-0539">Nucleus</keyword>
<dbReference type="GO" id="GO:0000118">
    <property type="term" value="C:histone deacetylase complex"/>
    <property type="evidence" value="ECO:0007669"/>
    <property type="project" value="TreeGrafter"/>
</dbReference>
<evidence type="ECO:0000256" key="17">
    <source>
        <dbReference type="ARBA" id="ARBA00022771"/>
    </source>
</evidence>
<keyword evidence="22" id="KW-0156">Chromatin regulator</keyword>
<keyword evidence="18" id="KW-0833">Ubl conjugation pathway</keyword>
<dbReference type="SUPFAM" id="SSF52768">
    <property type="entry name" value="Arginase/deacetylase"/>
    <property type="match status" value="2"/>
</dbReference>
<evidence type="ECO:0000256" key="3">
    <source>
        <dbReference type="ARBA" id="ARBA00004123"/>
    </source>
</evidence>
<keyword evidence="20" id="KW-0862">Zinc</keyword>
<dbReference type="GO" id="GO:0008270">
    <property type="term" value="F:zinc ion binding"/>
    <property type="evidence" value="ECO:0007669"/>
    <property type="project" value="UniProtKB-KW"/>
</dbReference>
<dbReference type="CDD" id="cd10003">
    <property type="entry name" value="HDAC6-dom2"/>
    <property type="match status" value="1"/>
</dbReference>
<dbReference type="FunFam" id="3.40.800.20:FF:000005">
    <property type="entry name" value="histone deacetylase 6"/>
    <property type="match status" value="1"/>
</dbReference>
<evidence type="ECO:0000256" key="9">
    <source>
        <dbReference type="ARBA" id="ARBA00007738"/>
    </source>
</evidence>
<keyword evidence="12" id="KW-0678">Repressor</keyword>
<dbReference type="FunFam" id="3.30.40.10:FF:000342">
    <property type="entry name" value="Histone deacetylase 6"/>
    <property type="match status" value="1"/>
</dbReference>
<evidence type="ECO:0000256" key="19">
    <source>
        <dbReference type="ARBA" id="ARBA00022801"/>
    </source>
</evidence>
<reference evidence="36 37" key="1">
    <citation type="journal article" date="2019" name="Mol. Ecol. Resour.">
        <title>Improving Illumina assemblies with Hi-C and long reads: an example with the North African dromedary.</title>
        <authorList>
            <person name="Elbers J.P."/>
            <person name="Rogers M.F."/>
            <person name="Perelman P.L."/>
            <person name="Proskuryakova A.A."/>
            <person name="Serdyukova N.A."/>
            <person name="Johnson W.E."/>
            <person name="Horin P."/>
            <person name="Corander J."/>
            <person name="Murphy D."/>
            <person name="Burger P.A."/>
        </authorList>
    </citation>
    <scope>NUCLEOTIDE SEQUENCE [LARGE SCALE GENOMIC DNA]</scope>
    <source>
        <strain evidence="36">Drom800</strain>
        <tissue evidence="36">Blood</tissue>
    </source>
</reference>
<comment type="cofactor">
    <cofactor evidence="1">
        <name>Zn(2+)</name>
        <dbReference type="ChEBI" id="CHEBI:29105"/>
    </cofactor>
</comment>
<keyword evidence="13" id="KW-0597">Phosphoprotein</keyword>